<organism evidence="1">
    <name type="scientific">uncultured Caudovirales phage</name>
    <dbReference type="NCBI Taxonomy" id="2100421"/>
    <lineage>
        <taxon>Viruses</taxon>
        <taxon>Duplodnaviria</taxon>
        <taxon>Heunggongvirae</taxon>
        <taxon>Uroviricota</taxon>
        <taxon>Caudoviricetes</taxon>
        <taxon>Peduoviridae</taxon>
        <taxon>Maltschvirus</taxon>
        <taxon>Maltschvirus maltsch</taxon>
    </lineage>
</organism>
<evidence type="ECO:0000313" key="1">
    <source>
        <dbReference type="EMBL" id="CAB4162119.1"/>
    </source>
</evidence>
<gene>
    <name evidence="1" type="ORF">UFOVP782_14</name>
</gene>
<name>A0A6J5NRX0_9CAUD</name>
<sequence length="91" mass="10851">MNRTDPNLDQFEKALEDGNYFTWDFDTKLYACMAYAQEITNMSLSTKLSREEIIKNTLKENIEQNEFEFVQLIKDVEVFFKTKSWIHLGDK</sequence>
<protein>
    <submittedName>
        <fullName evidence="1">Uncharacterized protein</fullName>
    </submittedName>
</protein>
<proteinExistence type="predicted"/>
<dbReference type="EMBL" id="LR796735">
    <property type="protein sequence ID" value="CAB4162119.1"/>
    <property type="molecule type" value="Genomic_DNA"/>
</dbReference>
<accession>A0A6J5NRX0</accession>
<reference evidence="1" key="1">
    <citation type="submission" date="2020-04" db="EMBL/GenBank/DDBJ databases">
        <authorList>
            <person name="Chiriac C."/>
            <person name="Salcher M."/>
            <person name="Ghai R."/>
            <person name="Kavagutti S V."/>
        </authorList>
    </citation>
    <scope>NUCLEOTIDE SEQUENCE</scope>
</reference>